<dbReference type="InterPro" id="IPR010290">
    <property type="entry name" value="TM_effector"/>
</dbReference>
<comment type="subcellular location">
    <subcellularLocation>
        <location evidence="1">Cell inner membrane</location>
        <topology evidence="1">Multi-pass membrane protein</topology>
    </subcellularLocation>
</comment>
<keyword evidence="4 8" id="KW-0812">Transmembrane</keyword>
<feature type="transmembrane region" description="Helical" evidence="8">
    <location>
        <begin position="215"/>
        <end position="238"/>
    </location>
</feature>
<evidence type="ECO:0000256" key="4">
    <source>
        <dbReference type="ARBA" id="ARBA00022692"/>
    </source>
</evidence>
<dbReference type="SUPFAM" id="SSF103473">
    <property type="entry name" value="MFS general substrate transporter"/>
    <property type="match status" value="1"/>
</dbReference>
<comment type="caution">
    <text evidence="9">The sequence shown here is derived from an EMBL/GenBank/DDBJ whole genome shotgun (WGS) entry which is preliminary data.</text>
</comment>
<keyword evidence="6 8" id="KW-0472">Membrane</keyword>
<evidence type="ECO:0000256" key="2">
    <source>
        <dbReference type="ARBA" id="ARBA00022448"/>
    </source>
</evidence>
<dbReference type="EMBL" id="BMNA01000001">
    <property type="protein sequence ID" value="GGL88604.1"/>
    <property type="molecule type" value="Genomic_DNA"/>
</dbReference>
<feature type="transmembrane region" description="Helical" evidence="8">
    <location>
        <begin position="120"/>
        <end position="140"/>
    </location>
</feature>
<evidence type="ECO:0000256" key="3">
    <source>
        <dbReference type="ARBA" id="ARBA00022475"/>
    </source>
</evidence>
<keyword evidence="3" id="KW-1003">Cell membrane</keyword>
<feature type="transmembrane region" description="Helical" evidence="8">
    <location>
        <begin position="90"/>
        <end position="108"/>
    </location>
</feature>
<dbReference type="Gene3D" id="1.20.1250.20">
    <property type="entry name" value="MFS general substrate transporter like domains"/>
    <property type="match status" value="1"/>
</dbReference>
<sequence>MTGPSRAGGDRADGVQPGSGAPLVPTELAPAGVAGGPTEPVAGPAADGAPTDAAAPPGAVGTAVPDRPRGRVRSVLPDVRPLRVPAFRRMFLSQIGTVVGSQLTSVAVQQQIFDLTGSSGWVGVASLVALVPLVVFGLLGGAVADSYDRRRLLMITSTGIAVTSLGLWVAALAGPGSVWVVMVLLAAQQGCFAVNQPTRSAVLPRILPPELVPSANALSMTVFSVGVIAGPLLVGVLIPVIGLSWLYFLDAVTLVGVLYAVVRLPPIPPAGAGRGRARVLDGLTYLRARPLLLMTFVVDIIAMVFGMPRALFPQMAEETFGGPPGGGTALGVLNAALALGALLGGLTSGWVHRVHRQGVAILVAIVTWGVAMALFGTTSLLWLAVVYLAVGGWADLVSSVYRSSLLQVAATDAMRGRLQGVFTVVVAGGPRVADFVHGLAASATSTEAAVVGGGVLCVLLTLVAGWWGRSLRDYDARTAVRVADQD</sequence>
<protein>
    <submittedName>
        <fullName evidence="9">MFS transporter</fullName>
    </submittedName>
</protein>
<dbReference type="PANTHER" id="PTHR23513">
    <property type="entry name" value="INTEGRAL MEMBRANE EFFLUX PROTEIN-RELATED"/>
    <property type="match status" value="1"/>
</dbReference>
<dbReference type="AlphaFoldDB" id="A0A917WBI3"/>
<feature type="transmembrane region" description="Helical" evidence="8">
    <location>
        <begin position="448"/>
        <end position="467"/>
    </location>
</feature>
<dbReference type="Pfam" id="PF05977">
    <property type="entry name" value="MFS_3"/>
    <property type="match status" value="1"/>
</dbReference>
<evidence type="ECO:0000313" key="10">
    <source>
        <dbReference type="Proteomes" id="UP000655208"/>
    </source>
</evidence>
<feature type="transmembrane region" description="Helical" evidence="8">
    <location>
        <begin position="327"/>
        <end position="346"/>
    </location>
</feature>
<dbReference type="PANTHER" id="PTHR23513:SF9">
    <property type="entry name" value="ENTEROBACTIN EXPORTER ENTS"/>
    <property type="match status" value="1"/>
</dbReference>
<evidence type="ECO:0000313" key="9">
    <source>
        <dbReference type="EMBL" id="GGL88604.1"/>
    </source>
</evidence>
<dbReference type="CDD" id="cd06173">
    <property type="entry name" value="MFS_MefA_like"/>
    <property type="match status" value="1"/>
</dbReference>
<dbReference type="GO" id="GO:0005886">
    <property type="term" value="C:plasma membrane"/>
    <property type="evidence" value="ECO:0007669"/>
    <property type="project" value="UniProtKB-SubCell"/>
</dbReference>
<feature type="transmembrane region" description="Helical" evidence="8">
    <location>
        <begin position="286"/>
        <end position="307"/>
    </location>
</feature>
<evidence type="ECO:0000256" key="5">
    <source>
        <dbReference type="ARBA" id="ARBA00022989"/>
    </source>
</evidence>
<proteinExistence type="predicted"/>
<accession>A0A917WBI3</accession>
<evidence type="ECO:0000256" key="8">
    <source>
        <dbReference type="SAM" id="Phobius"/>
    </source>
</evidence>
<feature type="compositionally biased region" description="Low complexity" evidence="7">
    <location>
        <begin position="40"/>
        <end position="65"/>
    </location>
</feature>
<keyword evidence="10" id="KW-1185">Reference proteome</keyword>
<dbReference type="InterPro" id="IPR036259">
    <property type="entry name" value="MFS_trans_sf"/>
</dbReference>
<dbReference type="Proteomes" id="UP000655208">
    <property type="component" value="Unassembled WGS sequence"/>
</dbReference>
<name>A0A917WBI3_9ACTN</name>
<reference evidence="9" key="1">
    <citation type="journal article" date="2014" name="Int. J. Syst. Evol. Microbiol.">
        <title>Complete genome sequence of Corynebacterium casei LMG S-19264T (=DSM 44701T), isolated from a smear-ripened cheese.</title>
        <authorList>
            <consortium name="US DOE Joint Genome Institute (JGI-PGF)"/>
            <person name="Walter F."/>
            <person name="Albersmeier A."/>
            <person name="Kalinowski J."/>
            <person name="Ruckert C."/>
        </authorList>
    </citation>
    <scope>NUCLEOTIDE SEQUENCE</scope>
    <source>
        <strain evidence="9">CGMCC 4.7308</strain>
    </source>
</reference>
<organism evidence="9 10">
    <name type="scientific">Nakamurella endophytica</name>
    <dbReference type="NCBI Taxonomy" id="1748367"/>
    <lineage>
        <taxon>Bacteria</taxon>
        <taxon>Bacillati</taxon>
        <taxon>Actinomycetota</taxon>
        <taxon>Actinomycetes</taxon>
        <taxon>Nakamurellales</taxon>
        <taxon>Nakamurellaceae</taxon>
        <taxon>Nakamurella</taxon>
    </lineage>
</organism>
<gene>
    <name evidence="9" type="ORF">GCM10011594_05280</name>
</gene>
<evidence type="ECO:0000256" key="1">
    <source>
        <dbReference type="ARBA" id="ARBA00004429"/>
    </source>
</evidence>
<keyword evidence="2" id="KW-0813">Transport</keyword>
<feature type="region of interest" description="Disordered" evidence="7">
    <location>
        <begin position="1"/>
        <end position="71"/>
    </location>
</feature>
<keyword evidence="5 8" id="KW-1133">Transmembrane helix</keyword>
<reference evidence="9" key="2">
    <citation type="submission" date="2020-09" db="EMBL/GenBank/DDBJ databases">
        <authorList>
            <person name="Sun Q."/>
            <person name="Zhou Y."/>
        </authorList>
    </citation>
    <scope>NUCLEOTIDE SEQUENCE</scope>
    <source>
        <strain evidence="9">CGMCC 4.7308</strain>
    </source>
</reference>
<feature type="transmembrane region" description="Helical" evidence="8">
    <location>
        <begin position="358"/>
        <end position="375"/>
    </location>
</feature>
<evidence type="ECO:0000256" key="7">
    <source>
        <dbReference type="SAM" id="MobiDB-lite"/>
    </source>
</evidence>
<evidence type="ECO:0000256" key="6">
    <source>
        <dbReference type="ARBA" id="ARBA00023136"/>
    </source>
</evidence>